<feature type="transmembrane region" description="Helical" evidence="1">
    <location>
        <begin position="7"/>
        <end position="28"/>
    </location>
</feature>
<dbReference type="Pfam" id="PF20990">
    <property type="entry name" value="DUF2207_C"/>
    <property type="match status" value="1"/>
</dbReference>
<accession>A0A437SVS2</accession>
<keyword evidence="4" id="KW-1185">Reference proteome</keyword>
<comment type="caution">
    <text evidence="3">The sequence shown here is derived from an EMBL/GenBank/DDBJ whole genome shotgun (WGS) entry which is preliminary data.</text>
</comment>
<dbReference type="AlphaFoldDB" id="A0A437SVS2"/>
<reference evidence="3 4" key="1">
    <citation type="submission" date="2018-12" db="EMBL/GenBank/DDBJ databases">
        <authorList>
            <person name="Meng J."/>
        </authorList>
    </citation>
    <scope>NUCLEOTIDE SEQUENCE [LARGE SCALE GENOMIC DNA]</scope>
    <source>
        <strain evidence="3 4">HT111-2</strain>
    </source>
</reference>
<evidence type="ECO:0000313" key="3">
    <source>
        <dbReference type="EMBL" id="RVU70992.1"/>
    </source>
</evidence>
<feature type="transmembrane region" description="Helical" evidence="1">
    <location>
        <begin position="34"/>
        <end position="54"/>
    </location>
</feature>
<dbReference type="Proteomes" id="UP000288291">
    <property type="component" value="Unassembled WGS sequence"/>
</dbReference>
<organism evidence="3 4">
    <name type="scientific">Lactobacillus xujianguonis</name>
    <dbReference type="NCBI Taxonomy" id="2495899"/>
    <lineage>
        <taxon>Bacteria</taxon>
        <taxon>Bacillati</taxon>
        <taxon>Bacillota</taxon>
        <taxon>Bacilli</taxon>
        <taxon>Lactobacillales</taxon>
        <taxon>Lactobacillaceae</taxon>
        <taxon>Lactobacillus</taxon>
    </lineage>
</organism>
<keyword evidence="1" id="KW-0812">Transmembrane</keyword>
<proteinExistence type="predicted"/>
<evidence type="ECO:0000259" key="2">
    <source>
        <dbReference type="Pfam" id="PF20990"/>
    </source>
</evidence>
<evidence type="ECO:0000256" key="1">
    <source>
        <dbReference type="SAM" id="Phobius"/>
    </source>
</evidence>
<sequence length="226" mass="25413">MLDDKFFFQIFDGFAVMISIGAALFSLAFAKLPIGFLIGALALALLNLILMIYISKKRISIYTQKGAEMTNQVRGFKKMLADVGHFRMRNVGDIILWEDIMPYAVAFGLAKKVLKQLKVEFGQEVLYSAGFDFAATYYSPGKVALLKTSRHALGLEKQRSMSLVVPIPVQSQGIQVAFLAEIPEVVPLKKYFTKVFANDMHSIYNINKLKKEGFIWLKKHLAFMSA</sequence>
<keyword evidence="1" id="KW-0472">Membrane</keyword>
<feature type="domain" description="Predicted membrane protein YciQ-like C-terminal" evidence="2">
    <location>
        <begin position="8"/>
        <end position="117"/>
    </location>
</feature>
<gene>
    <name evidence="3" type="ORF">EJK17_04620</name>
</gene>
<dbReference type="EMBL" id="RXIA01000010">
    <property type="protein sequence ID" value="RVU70992.1"/>
    <property type="molecule type" value="Genomic_DNA"/>
</dbReference>
<protein>
    <submittedName>
        <fullName evidence="3">DUF2207 domain-containing protein</fullName>
    </submittedName>
</protein>
<name>A0A437SVS2_9LACO</name>
<dbReference type="InterPro" id="IPR048389">
    <property type="entry name" value="YciQ-like_C"/>
</dbReference>
<keyword evidence="1" id="KW-1133">Transmembrane helix</keyword>
<evidence type="ECO:0000313" key="4">
    <source>
        <dbReference type="Proteomes" id="UP000288291"/>
    </source>
</evidence>